<gene>
    <name evidence="1" type="ORF">XBKB1_1080004</name>
</gene>
<dbReference type="Proteomes" id="UP000028493">
    <property type="component" value="Unassembled WGS sequence"/>
</dbReference>
<dbReference type="AlphaFoldDB" id="A0A077PNQ0"/>
<dbReference type="HOGENOM" id="CLU_3335010_0_0_6"/>
<evidence type="ECO:0000313" key="1">
    <source>
        <dbReference type="EMBL" id="CDH22321.1"/>
    </source>
</evidence>
<reference evidence="1" key="1">
    <citation type="submission" date="2013-07" db="EMBL/GenBank/DDBJ databases">
        <title>Sub-species coevolution in mutualistic symbiosis.</title>
        <authorList>
            <person name="Murfin K."/>
            <person name="Klassen J."/>
            <person name="Lee M."/>
            <person name="Forst S."/>
            <person name="Stock P."/>
            <person name="Goodrich-Blair H."/>
        </authorList>
    </citation>
    <scope>NUCLEOTIDE SEQUENCE [LARGE SCALE GENOMIC DNA]</scope>
    <source>
        <strain evidence="1">Kraussei Becker Underwood</strain>
    </source>
</reference>
<comment type="caution">
    <text evidence="1">The sequence shown here is derived from an EMBL/GenBank/DDBJ whole genome shotgun (WGS) entry which is preliminary data.</text>
</comment>
<sequence>MDWIGLENAFIILNNNCCDHDHKMKTIMIFKVLDILFL</sequence>
<dbReference type="EMBL" id="CBSZ010000011">
    <property type="protein sequence ID" value="CDH22321.1"/>
    <property type="molecule type" value="Genomic_DNA"/>
</dbReference>
<name>A0A077PNQ0_XENBV</name>
<accession>A0A077PNQ0</accession>
<protein>
    <submittedName>
        <fullName evidence="1">Uncharacterized protein</fullName>
    </submittedName>
</protein>
<proteinExistence type="predicted"/>
<organism evidence="1">
    <name type="scientific">Xenorhabdus bovienii str. kraussei Becker Underwood</name>
    <dbReference type="NCBI Taxonomy" id="1398204"/>
    <lineage>
        <taxon>Bacteria</taxon>
        <taxon>Pseudomonadati</taxon>
        <taxon>Pseudomonadota</taxon>
        <taxon>Gammaproteobacteria</taxon>
        <taxon>Enterobacterales</taxon>
        <taxon>Morganellaceae</taxon>
        <taxon>Xenorhabdus</taxon>
    </lineage>
</organism>